<feature type="binding site" evidence="10">
    <location>
        <position position="22"/>
    </location>
    <ligand>
        <name>(6S)-5-formyl-5,6,7,8-tetrahydrofolate</name>
        <dbReference type="ChEBI" id="CHEBI:57457"/>
    </ligand>
</feature>
<gene>
    <name evidence="10" type="primary">mnmE</name>
    <name evidence="10 13" type="synonym">trmE</name>
    <name evidence="13" type="ORF">HMPREF9013_1138</name>
</gene>
<dbReference type="STRING" id="679192.HMPREF9013_1138"/>
<feature type="binding site" evidence="10">
    <location>
        <position position="248"/>
    </location>
    <ligand>
        <name>K(+)</name>
        <dbReference type="ChEBI" id="CHEBI:29103"/>
    </ligand>
</feature>
<comment type="cofactor">
    <cofactor evidence="10">
        <name>K(+)</name>
        <dbReference type="ChEBI" id="CHEBI:29103"/>
    </cofactor>
    <text evidence="10">Binds 1 potassium ion per subunit.</text>
</comment>
<dbReference type="PANTHER" id="PTHR42714:SF2">
    <property type="entry name" value="TRNA MODIFICATION GTPASE GTPBP3, MITOCHONDRIAL"/>
    <property type="match status" value="1"/>
</dbReference>
<name>D2MN02_9FIRM</name>
<comment type="caution">
    <text evidence="13">The sequence shown here is derived from an EMBL/GenBank/DDBJ whole genome shotgun (WGS) entry which is preliminary data.</text>
</comment>
<keyword evidence="2 10" id="KW-0963">Cytoplasm</keyword>
<dbReference type="Gene3D" id="3.40.50.300">
    <property type="entry name" value="P-loop containing nucleotide triphosphate hydrolases"/>
    <property type="match status" value="1"/>
</dbReference>
<feature type="domain" description="TrmE-type G" evidence="12">
    <location>
        <begin position="217"/>
        <end position="363"/>
    </location>
</feature>
<evidence type="ECO:0000256" key="10">
    <source>
        <dbReference type="HAMAP-Rule" id="MF_00379"/>
    </source>
</evidence>
<feature type="binding site" evidence="10">
    <location>
        <position position="227"/>
    </location>
    <ligand>
        <name>K(+)</name>
        <dbReference type="ChEBI" id="CHEBI:29103"/>
    </ligand>
</feature>
<dbReference type="HAMAP" id="MF_00379">
    <property type="entry name" value="GTPase_MnmE"/>
    <property type="match status" value="1"/>
</dbReference>
<dbReference type="GO" id="GO:0002098">
    <property type="term" value="P:tRNA wobble uridine modification"/>
    <property type="evidence" value="ECO:0007669"/>
    <property type="project" value="TreeGrafter"/>
</dbReference>
<dbReference type="InterPro" id="IPR018948">
    <property type="entry name" value="GTP-bd_TrmE_N"/>
</dbReference>
<dbReference type="GO" id="GO:0003924">
    <property type="term" value="F:GTPase activity"/>
    <property type="evidence" value="ECO:0007669"/>
    <property type="project" value="UniProtKB-UniRule"/>
</dbReference>
<dbReference type="GO" id="GO:0030488">
    <property type="term" value="P:tRNA methylation"/>
    <property type="evidence" value="ECO:0007669"/>
    <property type="project" value="TreeGrafter"/>
</dbReference>
<keyword evidence="5 10" id="KW-0547">Nucleotide-binding</keyword>
<dbReference type="GO" id="GO:0042802">
    <property type="term" value="F:identical protein binding"/>
    <property type="evidence" value="ECO:0007669"/>
    <property type="project" value="UniProtKB-ARBA"/>
</dbReference>
<evidence type="ECO:0000256" key="1">
    <source>
        <dbReference type="ARBA" id="ARBA00011043"/>
    </source>
</evidence>
<comment type="caution">
    <text evidence="10">Lacks conserved residue(s) required for the propagation of feature annotation.</text>
</comment>
<dbReference type="Pfam" id="PF12631">
    <property type="entry name" value="MnmE_helical"/>
    <property type="match status" value="1"/>
</dbReference>
<dbReference type="Proteomes" id="UP000005017">
    <property type="component" value="Unassembled WGS sequence"/>
</dbReference>
<dbReference type="SUPFAM" id="SSF52540">
    <property type="entry name" value="P-loop containing nucleoside triphosphate hydrolases"/>
    <property type="match status" value="1"/>
</dbReference>
<keyword evidence="4 10" id="KW-0479">Metal-binding</keyword>
<keyword evidence="8 10" id="KW-0630">Potassium</keyword>
<feature type="binding site" evidence="10">
    <location>
        <position position="120"/>
    </location>
    <ligand>
        <name>(6S)-5-formyl-5,6,7,8-tetrahydrofolate</name>
        <dbReference type="ChEBI" id="CHEBI:57457"/>
    </ligand>
</feature>
<feature type="binding site" evidence="10">
    <location>
        <begin position="227"/>
        <end position="232"/>
    </location>
    <ligand>
        <name>GTP</name>
        <dbReference type="ChEBI" id="CHEBI:37565"/>
    </ligand>
</feature>
<dbReference type="PANTHER" id="PTHR42714">
    <property type="entry name" value="TRNA MODIFICATION GTPASE GTPBP3"/>
    <property type="match status" value="1"/>
</dbReference>
<dbReference type="Gene3D" id="3.30.1360.120">
    <property type="entry name" value="Probable tRNA modification gtpase trme, domain 1"/>
    <property type="match status" value="1"/>
</dbReference>
<evidence type="ECO:0000313" key="13">
    <source>
        <dbReference type="EMBL" id="EFC06428.1"/>
    </source>
</evidence>
<evidence type="ECO:0000256" key="11">
    <source>
        <dbReference type="RuleBase" id="RU003313"/>
    </source>
</evidence>
<feature type="binding site" evidence="10">
    <location>
        <begin position="246"/>
        <end position="252"/>
    </location>
    <ligand>
        <name>GTP</name>
        <dbReference type="ChEBI" id="CHEBI:37565"/>
    </ligand>
</feature>
<dbReference type="OrthoDB" id="9805918at2"/>
<dbReference type="InterPro" id="IPR025867">
    <property type="entry name" value="MnmE_helical"/>
</dbReference>
<dbReference type="GO" id="GO:0005525">
    <property type="term" value="F:GTP binding"/>
    <property type="evidence" value="ECO:0007669"/>
    <property type="project" value="UniProtKB-UniRule"/>
</dbReference>
<dbReference type="AlphaFoldDB" id="D2MN02"/>
<evidence type="ECO:0000256" key="2">
    <source>
        <dbReference type="ARBA" id="ARBA00022490"/>
    </source>
</evidence>
<feature type="binding site" evidence="10">
    <location>
        <position position="231"/>
    </location>
    <ligand>
        <name>Mg(2+)</name>
        <dbReference type="ChEBI" id="CHEBI:18420"/>
    </ligand>
</feature>
<dbReference type="InterPro" id="IPR027417">
    <property type="entry name" value="P-loop_NTPase"/>
</dbReference>
<feature type="binding site" evidence="10">
    <location>
        <position position="81"/>
    </location>
    <ligand>
        <name>(6S)-5-formyl-5,6,7,8-tetrahydrofolate</name>
        <dbReference type="ChEBI" id="CHEBI:57457"/>
    </ligand>
</feature>
<dbReference type="EC" id="3.6.-.-" evidence="10"/>
<evidence type="ECO:0000259" key="12">
    <source>
        <dbReference type="PROSITE" id="PS51709"/>
    </source>
</evidence>
<keyword evidence="3 10" id="KW-0819">tRNA processing</keyword>
<feature type="binding site" evidence="10">
    <location>
        <position position="251"/>
    </location>
    <ligand>
        <name>K(+)</name>
        <dbReference type="ChEBI" id="CHEBI:29103"/>
    </ligand>
</feature>
<dbReference type="Gene3D" id="1.20.120.430">
    <property type="entry name" value="tRNA modification GTPase MnmE domain 2"/>
    <property type="match status" value="1"/>
</dbReference>
<dbReference type="GO" id="GO:0005829">
    <property type="term" value="C:cytosol"/>
    <property type="evidence" value="ECO:0007669"/>
    <property type="project" value="TreeGrafter"/>
</dbReference>
<evidence type="ECO:0000256" key="8">
    <source>
        <dbReference type="ARBA" id="ARBA00022958"/>
    </source>
</evidence>
<dbReference type="NCBIfam" id="TIGR00450">
    <property type="entry name" value="mnmE_trmE_thdF"/>
    <property type="match status" value="1"/>
</dbReference>
<dbReference type="Pfam" id="PF10396">
    <property type="entry name" value="TrmE_N"/>
    <property type="match status" value="1"/>
</dbReference>
<protein>
    <recommendedName>
        <fullName evidence="10">tRNA modification GTPase MnmE</fullName>
        <ecNumber evidence="10">3.6.-.-</ecNumber>
    </recommendedName>
</protein>
<dbReference type="CDD" id="cd04164">
    <property type="entry name" value="trmE"/>
    <property type="match status" value="1"/>
</dbReference>
<feature type="binding site" evidence="10">
    <location>
        <position position="246"/>
    </location>
    <ligand>
        <name>K(+)</name>
        <dbReference type="ChEBI" id="CHEBI:29103"/>
    </ligand>
</feature>
<evidence type="ECO:0000313" key="14">
    <source>
        <dbReference type="Proteomes" id="UP000005017"/>
    </source>
</evidence>
<comment type="subunit">
    <text evidence="10">Homodimer. Heterotetramer of two MnmE and two MnmG subunits.</text>
</comment>
<organism evidence="13 14">
    <name type="scientific">Bulleidia extructa W1219</name>
    <dbReference type="NCBI Taxonomy" id="679192"/>
    <lineage>
        <taxon>Bacteria</taxon>
        <taxon>Bacillati</taxon>
        <taxon>Bacillota</taxon>
        <taxon>Erysipelotrichia</taxon>
        <taxon>Erysipelotrichales</taxon>
        <taxon>Erysipelotrichaceae</taxon>
        <taxon>Bulleidia</taxon>
    </lineage>
</organism>
<dbReference type="GO" id="GO:0046872">
    <property type="term" value="F:metal ion binding"/>
    <property type="evidence" value="ECO:0007669"/>
    <property type="project" value="UniProtKB-KW"/>
</dbReference>
<dbReference type="InterPro" id="IPR027266">
    <property type="entry name" value="TrmE/GcvT-like"/>
</dbReference>
<evidence type="ECO:0000256" key="3">
    <source>
        <dbReference type="ARBA" id="ARBA00022694"/>
    </source>
</evidence>
<comment type="function">
    <text evidence="10">Exhibits a very high intrinsic GTPase hydrolysis rate. Involved in the addition of a carboxymethylaminomethyl (cmnm) group at the wobble position (U34) of certain tRNAs, forming tRNA-cmnm(5)s(2)U34.</text>
</comment>
<keyword evidence="6 10" id="KW-0378">Hydrolase</keyword>
<dbReference type="InterPro" id="IPR004520">
    <property type="entry name" value="GTPase_MnmE"/>
</dbReference>
<dbReference type="NCBIfam" id="TIGR00231">
    <property type="entry name" value="small_GTP"/>
    <property type="match status" value="1"/>
</dbReference>
<dbReference type="eggNOG" id="COG0486">
    <property type="taxonomic scope" value="Bacteria"/>
</dbReference>
<keyword evidence="9 10" id="KW-0342">GTP-binding</keyword>
<feature type="binding site" evidence="10">
    <location>
        <begin position="271"/>
        <end position="274"/>
    </location>
    <ligand>
        <name>GTP</name>
        <dbReference type="ChEBI" id="CHEBI:37565"/>
    </ligand>
</feature>
<dbReference type="FunFam" id="3.30.1360.120:FF:000003">
    <property type="entry name" value="tRNA modification GTPase MnmE"/>
    <property type="match status" value="1"/>
</dbReference>
<evidence type="ECO:0000256" key="5">
    <source>
        <dbReference type="ARBA" id="ARBA00022741"/>
    </source>
</evidence>
<feature type="binding site" evidence="10">
    <location>
        <position position="441"/>
    </location>
    <ligand>
        <name>(6S)-5-formyl-5,6,7,8-tetrahydrofolate</name>
        <dbReference type="ChEBI" id="CHEBI:57457"/>
    </ligand>
</feature>
<dbReference type="InterPro" id="IPR031168">
    <property type="entry name" value="G_TrmE"/>
</dbReference>
<evidence type="ECO:0000256" key="4">
    <source>
        <dbReference type="ARBA" id="ARBA00022723"/>
    </source>
</evidence>
<dbReference type="Pfam" id="PF01926">
    <property type="entry name" value="MMR_HSR1"/>
    <property type="match status" value="1"/>
</dbReference>
<dbReference type="InterPro" id="IPR027368">
    <property type="entry name" value="MnmE_dom2"/>
</dbReference>
<dbReference type="PROSITE" id="PS51709">
    <property type="entry name" value="G_TRME"/>
    <property type="match status" value="1"/>
</dbReference>
<keyword evidence="14" id="KW-1185">Reference proteome</keyword>
<evidence type="ECO:0000256" key="6">
    <source>
        <dbReference type="ARBA" id="ARBA00022801"/>
    </source>
</evidence>
<dbReference type="EMBL" id="ADFR01000002">
    <property type="protein sequence ID" value="EFC06428.1"/>
    <property type="molecule type" value="Genomic_DNA"/>
</dbReference>
<evidence type="ECO:0000256" key="7">
    <source>
        <dbReference type="ARBA" id="ARBA00022842"/>
    </source>
</evidence>
<proteinExistence type="inferred from homology"/>
<accession>D2MN02</accession>
<feature type="binding site" evidence="10">
    <location>
        <position position="252"/>
    </location>
    <ligand>
        <name>Mg(2+)</name>
        <dbReference type="ChEBI" id="CHEBI:18420"/>
    </ligand>
</feature>
<comment type="subcellular location">
    <subcellularLocation>
        <location evidence="10">Cytoplasm</location>
    </subcellularLocation>
</comment>
<keyword evidence="7 10" id="KW-0460">Magnesium</keyword>
<dbReference type="InterPro" id="IPR005225">
    <property type="entry name" value="Small_GTP-bd"/>
</dbReference>
<reference evidence="14" key="1">
    <citation type="submission" date="2009-12" db="EMBL/GenBank/DDBJ databases">
        <title>Sequence of Clostridiales genomosp. BVAB3 str. UPII9-5.</title>
        <authorList>
            <person name="Madupu R."/>
            <person name="Durkin A.S."/>
            <person name="Torralba M."/>
            <person name="Methe B."/>
            <person name="Sutton G.G."/>
            <person name="Strausberg R.L."/>
            <person name="Nelson K.E."/>
        </authorList>
    </citation>
    <scope>NUCLEOTIDE SEQUENCE [LARGE SCALE GENOMIC DNA]</scope>
    <source>
        <strain evidence="14">W1219</strain>
    </source>
</reference>
<comment type="similarity">
    <text evidence="1 10 11">Belongs to the TRAFAC class TrmE-Era-EngA-EngB-Septin-like GTPase superfamily. TrmE GTPase family.</text>
</comment>
<sequence length="441" mass="48799">MSHDTIAAISTADAMGAVSIIRISGPDTFEIVKKLCHKDVRNMEGYRMVRSEIYDQQEVVDDSLISVFHAPYSYTGEDVVELNCHGGVYLTHKILQLVLGLGARLAKRGEFTQRAFLNEKMDLSQAEAIQDLIVAEDEINTKAAIHTLKGSILRVLRPLEEELIQMIAHIEVNIDYPEYDDVEMLVESDILPKAKAWRQQLEKLVLESEKAQVVKGGVQTVIVGRPNVGKSSLLNALLEEDKAIVTDIAGTTRDIVEGNIRIGSFSLHLIDTAGIRDSNDRIEQMGIEKSKKMIEKAQLILLVMDGSQELTIEDQELLEQTKDKTRIIIYNKKDLGSKYSGVQISASTGQIEALKEKLEALFQQEVLAASGDTLANDRQIGLAKAALGAMDQAIASLEAGMELDLVTLDLQESWNCLKEMSGGRSREGLLDEIFSRFCLGK</sequence>
<dbReference type="FunFam" id="3.40.50.300:FF:001376">
    <property type="entry name" value="tRNA modification GTPase MnmE"/>
    <property type="match status" value="1"/>
</dbReference>
<dbReference type="CDD" id="cd14858">
    <property type="entry name" value="TrmE_N"/>
    <property type="match status" value="1"/>
</dbReference>
<evidence type="ECO:0000256" key="9">
    <source>
        <dbReference type="ARBA" id="ARBA00023134"/>
    </source>
</evidence>
<dbReference type="InterPro" id="IPR006073">
    <property type="entry name" value="GTP-bd"/>
</dbReference>
<dbReference type="RefSeq" id="WP_006626773.1">
    <property type="nucleotide sequence ID" value="NZ_ADFR01000002.1"/>
</dbReference>